<keyword evidence="1" id="KW-0378">Hydrolase</keyword>
<reference evidence="1 2" key="1">
    <citation type="submission" date="2020-12" db="EMBL/GenBank/DDBJ databases">
        <title>Sulforoseuscoccus oceanibium gen. nov., sp. nov., a representative of the phylum Verrucomicrobia with special cytoplasmic membrane, and proposal of Sulforoseuscoccusaceae fam. nov.</title>
        <authorList>
            <person name="Xi F."/>
        </authorList>
    </citation>
    <scope>NUCLEOTIDE SEQUENCE [LARGE SCALE GENOMIC DNA]</scope>
    <source>
        <strain evidence="1 2">T37</strain>
    </source>
</reference>
<dbReference type="KEGG" id="soa:G3M56_012700"/>
<dbReference type="InterPro" id="IPR012337">
    <property type="entry name" value="RNaseH-like_sf"/>
</dbReference>
<gene>
    <name evidence="1" type="ORF">G3M56_012700</name>
</gene>
<name>A0A6B3L504_9BACT</name>
<dbReference type="SMART" id="SM00479">
    <property type="entry name" value="EXOIII"/>
    <property type="match status" value="1"/>
</dbReference>
<evidence type="ECO:0000313" key="2">
    <source>
        <dbReference type="Proteomes" id="UP000475117"/>
    </source>
</evidence>
<dbReference type="GO" id="GO:0003676">
    <property type="term" value="F:nucleic acid binding"/>
    <property type="evidence" value="ECO:0007669"/>
    <property type="project" value="InterPro"/>
</dbReference>
<dbReference type="InterPro" id="IPR036397">
    <property type="entry name" value="RNaseH_sf"/>
</dbReference>
<evidence type="ECO:0000313" key="1">
    <source>
        <dbReference type="EMBL" id="QQL44724.1"/>
    </source>
</evidence>
<dbReference type="RefSeq" id="WP_164365126.1">
    <property type="nucleotide sequence ID" value="NZ_CP066776.1"/>
</dbReference>
<dbReference type="Proteomes" id="UP000475117">
    <property type="component" value="Chromosome"/>
</dbReference>
<proteinExistence type="predicted"/>
<keyword evidence="2" id="KW-1185">Reference proteome</keyword>
<dbReference type="EMBL" id="CP066776">
    <property type="protein sequence ID" value="QQL44724.1"/>
    <property type="molecule type" value="Genomic_DNA"/>
</dbReference>
<dbReference type="GO" id="GO:0004527">
    <property type="term" value="F:exonuclease activity"/>
    <property type="evidence" value="ECO:0007669"/>
    <property type="project" value="UniProtKB-KW"/>
</dbReference>
<accession>A0A6B3L504</accession>
<keyword evidence="1" id="KW-0540">Nuclease</keyword>
<protein>
    <submittedName>
        <fullName evidence="1">3'-5' exonuclease</fullName>
    </submittedName>
</protein>
<organism evidence="1 2">
    <name type="scientific">Sulfuriroseicoccus oceanibius</name>
    <dbReference type="NCBI Taxonomy" id="2707525"/>
    <lineage>
        <taxon>Bacteria</taxon>
        <taxon>Pseudomonadati</taxon>
        <taxon>Verrucomicrobiota</taxon>
        <taxon>Verrucomicrobiia</taxon>
        <taxon>Verrucomicrobiales</taxon>
        <taxon>Verrucomicrobiaceae</taxon>
        <taxon>Sulfuriroseicoccus</taxon>
    </lineage>
</organism>
<dbReference type="GO" id="GO:0006259">
    <property type="term" value="P:DNA metabolic process"/>
    <property type="evidence" value="ECO:0007669"/>
    <property type="project" value="UniProtKB-ARBA"/>
</dbReference>
<dbReference type="SUPFAM" id="SSF53098">
    <property type="entry name" value="Ribonuclease H-like"/>
    <property type="match status" value="1"/>
</dbReference>
<keyword evidence="1" id="KW-0269">Exonuclease</keyword>
<sequence>MPVKNSSYAHAPASLPLGKVPFVAIDFEAAGAARGMTDAPVQIGMASMLGSEIDTESFFRSFIKPGHEVAWTAQRVHGIGPETVEDAPMLGELWPELQRRLGGAVVVAHGAPTEKRYLRAFPGHGFGPWVDTLWLARKVLPDAESHRLGDLVQLLGMEDELSRMCPGLKWHDALYDAVASLLILQAVIAEPGMADQPLSCICPELA</sequence>
<dbReference type="Pfam" id="PF00929">
    <property type="entry name" value="RNase_T"/>
    <property type="match status" value="1"/>
</dbReference>
<dbReference type="InterPro" id="IPR013520">
    <property type="entry name" value="Ribonucl_H"/>
</dbReference>
<dbReference type="Gene3D" id="3.30.420.10">
    <property type="entry name" value="Ribonuclease H-like superfamily/Ribonuclease H"/>
    <property type="match status" value="1"/>
</dbReference>
<dbReference type="AlphaFoldDB" id="A0A6B3L504"/>